<evidence type="ECO:0008006" key="5">
    <source>
        <dbReference type="Google" id="ProtNLM"/>
    </source>
</evidence>
<gene>
    <name evidence="3" type="ordered locus">FraEuI1c_6903</name>
</gene>
<dbReference type="KEGG" id="fri:FraEuI1c_6903"/>
<dbReference type="EMBL" id="CP002299">
    <property type="protein sequence ID" value="ADP84871.1"/>
    <property type="molecule type" value="Genomic_DNA"/>
</dbReference>
<keyword evidence="2" id="KW-0472">Membrane</keyword>
<feature type="transmembrane region" description="Helical" evidence="2">
    <location>
        <begin position="78"/>
        <end position="98"/>
    </location>
</feature>
<feature type="transmembrane region" description="Helical" evidence="2">
    <location>
        <begin position="270"/>
        <end position="292"/>
    </location>
</feature>
<dbReference type="AlphaFoldDB" id="E3IUQ5"/>
<dbReference type="HOGENOM" id="CLU_760207_0_0_11"/>
<evidence type="ECO:0000256" key="1">
    <source>
        <dbReference type="SAM" id="MobiDB-lite"/>
    </source>
</evidence>
<evidence type="ECO:0000313" key="3">
    <source>
        <dbReference type="EMBL" id="ADP84871.1"/>
    </source>
</evidence>
<proteinExistence type="predicted"/>
<dbReference type="PANTHER" id="PTHR40761">
    <property type="entry name" value="CONSERVED INTEGRAL MEMBRANE ALANINE VALINE AND LEUCINE RICH PROTEIN-RELATED"/>
    <property type="match status" value="1"/>
</dbReference>
<accession>E3IUQ5</accession>
<dbReference type="PANTHER" id="PTHR40761:SF1">
    <property type="entry name" value="CONSERVED INTEGRAL MEMBRANE ALANINE VALINE AND LEUCINE RICH PROTEIN-RELATED"/>
    <property type="match status" value="1"/>
</dbReference>
<dbReference type="InterPro" id="IPR037185">
    <property type="entry name" value="EmrE-like"/>
</dbReference>
<evidence type="ECO:0000256" key="2">
    <source>
        <dbReference type="SAM" id="Phobius"/>
    </source>
</evidence>
<protein>
    <recommendedName>
        <fullName evidence="5">Integral membrane protein</fullName>
    </recommendedName>
</protein>
<keyword evidence="4" id="KW-1185">Reference proteome</keyword>
<reference evidence="3 4" key="1">
    <citation type="submission" date="2010-10" db="EMBL/GenBank/DDBJ databases">
        <title>Complete sequence of Frankia sp. EuI1c.</title>
        <authorList>
            <consortium name="US DOE Joint Genome Institute"/>
            <person name="Lucas S."/>
            <person name="Copeland A."/>
            <person name="Lapidus A."/>
            <person name="Cheng J.-F."/>
            <person name="Bruce D."/>
            <person name="Goodwin L."/>
            <person name="Pitluck S."/>
            <person name="Chertkov O."/>
            <person name="Detter J.C."/>
            <person name="Han C."/>
            <person name="Tapia R."/>
            <person name="Land M."/>
            <person name="Hauser L."/>
            <person name="Jeffries C."/>
            <person name="Kyrpides N."/>
            <person name="Ivanova N."/>
            <person name="Mikhailova N."/>
            <person name="Beauchemin N."/>
            <person name="Sen A."/>
            <person name="Sur S.A."/>
            <person name="Gtari M."/>
            <person name="Wall L."/>
            <person name="Tisa L."/>
            <person name="Woyke T."/>
        </authorList>
    </citation>
    <scope>NUCLEOTIDE SEQUENCE [LARGE SCALE GENOMIC DNA]</scope>
    <source>
        <strain evidence="4">DSM 45817 / CECT 9037 / EuI1c</strain>
    </source>
</reference>
<dbReference type="eggNOG" id="COG0697">
    <property type="taxonomic scope" value="Bacteria"/>
</dbReference>
<name>E3IUQ5_PSEI1</name>
<feature type="transmembrane region" description="Helical" evidence="2">
    <location>
        <begin position="137"/>
        <end position="157"/>
    </location>
</feature>
<feature type="region of interest" description="Disordered" evidence="1">
    <location>
        <begin position="302"/>
        <end position="326"/>
    </location>
</feature>
<dbReference type="Proteomes" id="UP000002484">
    <property type="component" value="Chromosome"/>
</dbReference>
<evidence type="ECO:0000313" key="4">
    <source>
        <dbReference type="Proteomes" id="UP000002484"/>
    </source>
</evidence>
<dbReference type="STRING" id="298654.FraEuI1c_6903"/>
<organism evidence="3 4">
    <name type="scientific">Pseudofrankia inefficax (strain DSM 45817 / CECT 9037 / DDB 130130 / EuI1c)</name>
    <name type="common">Frankia inefficax</name>
    <dbReference type="NCBI Taxonomy" id="298654"/>
    <lineage>
        <taxon>Bacteria</taxon>
        <taxon>Bacillati</taxon>
        <taxon>Actinomycetota</taxon>
        <taxon>Actinomycetes</taxon>
        <taxon>Frankiales</taxon>
        <taxon>Frankiaceae</taxon>
        <taxon>Pseudofrankia</taxon>
    </lineage>
</organism>
<feature type="transmembrane region" description="Helical" evidence="2">
    <location>
        <begin position="105"/>
        <end position="125"/>
    </location>
</feature>
<keyword evidence="2" id="KW-0812">Transmembrane</keyword>
<dbReference type="Gene3D" id="1.10.3730.20">
    <property type="match status" value="1"/>
</dbReference>
<dbReference type="InParanoid" id="E3IUQ5"/>
<feature type="transmembrane region" description="Helical" evidence="2">
    <location>
        <begin position="208"/>
        <end position="229"/>
    </location>
</feature>
<sequence length="326" mass="32873">MSAAIGYGLPATIGSAALYGVAPLVQAKAARREDAGRGLGLGLLARLVRRPLWLAGLAVETAAFLLEVYALSVAPVALVGPVMALDMIVFTLLAGHALREHLSHAGAAAICLMVAGVALLAYAFARHGGVGSMASTKVLLLFLSTGLVFALLAALGANRAALGGRVATAAFLFGVAAGVAYAIATLATRQFGLALDERRSSGDPIASYVFDLLSGPAFYLLIVFSVLAIGLEQRGLQGQAAVIAFPVTSGISAFLPVVLGLTLFDEPVPTGPHLVAFVAALVLIAAGIAGLARDRVAAVAEGDGQSAGMPRPGGTRRADGTPATKA</sequence>
<keyword evidence="2" id="KW-1133">Transmembrane helix</keyword>
<dbReference type="RefSeq" id="WP_013427982.1">
    <property type="nucleotide sequence ID" value="NC_014666.1"/>
</dbReference>
<dbReference type="SUPFAM" id="SSF103481">
    <property type="entry name" value="Multidrug resistance efflux transporter EmrE"/>
    <property type="match status" value="1"/>
</dbReference>
<feature type="transmembrane region" description="Helical" evidence="2">
    <location>
        <begin position="169"/>
        <end position="188"/>
    </location>
</feature>
<feature type="transmembrane region" description="Helical" evidence="2">
    <location>
        <begin position="241"/>
        <end position="264"/>
    </location>
</feature>